<dbReference type="HOGENOM" id="CLU_006842_0_3_1"/>
<dbReference type="InterPro" id="IPR022700">
    <property type="entry name" value="CLIP"/>
</dbReference>
<evidence type="ECO:0000256" key="1">
    <source>
        <dbReference type="ARBA" id="ARBA00004613"/>
    </source>
</evidence>
<keyword evidence="2" id="KW-0964">Secreted</keyword>
<evidence type="ECO:0000256" key="4">
    <source>
        <dbReference type="ARBA" id="ARBA00022729"/>
    </source>
</evidence>
<dbReference type="CDD" id="cd00190">
    <property type="entry name" value="Tryp_SPc"/>
    <property type="match status" value="1"/>
</dbReference>
<feature type="domain" description="Peptidase S1" evidence="12">
    <location>
        <begin position="147"/>
        <end position="391"/>
    </location>
</feature>
<dbReference type="InterPro" id="IPR001314">
    <property type="entry name" value="Peptidase_S1A"/>
</dbReference>
<dbReference type="FunFam" id="2.40.10.10:FF:000146">
    <property type="entry name" value="Serine protease 53"/>
    <property type="match status" value="1"/>
</dbReference>
<accession>B3MWJ2</accession>
<dbReference type="GO" id="GO:0160032">
    <property type="term" value="P:Toll receptor ligand protein activation cascade"/>
    <property type="evidence" value="ECO:0007669"/>
    <property type="project" value="EnsemblMetazoa"/>
</dbReference>
<organism evidence="14 15">
    <name type="scientific">Drosophila ananassae</name>
    <name type="common">Fruit fly</name>
    <dbReference type="NCBI Taxonomy" id="7217"/>
    <lineage>
        <taxon>Eukaryota</taxon>
        <taxon>Metazoa</taxon>
        <taxon>Ecdysozoa</taxon>
        <taxon>Arthropoda</taxon>
        <taxon>Hexapoda</taxon>
        <taxon>Insecta</taxon>
        <taxon>Pterygota</taxon>
        <taxon>Neoptera</taxon>
        <taxon>Endopterygota</taxon>
        <taxon>Diptera</taxon>
        <taxon>Brachycera</taxon>
        <taxon>Muscomorpha</taxon>
        <taxon>Ephydroidea</taxon>
        <taxon>Drosophilidae</taxon>
        <taxon>Drosophila</taxon>
        <taxon>Sophophora</taxon>
    </lineage>
</organism>
<evidence type="ECO:0000256" key="3">
    <source>
        <dbReference type="ARBA" id="ARBA00022670"/>
    </source>
</evidence>
<evidence type="ECO:0000256" key="5">
    <source>
        <dbReference type="ARBA" id="ARBA00022801"/>
    </source>
</evidence>
<dbReference type="GO" id="GO:0050830">
    <property type="term" value="P:defense response to Gram-positive bacterium"/>
    <property type="evidence" value="ECO:0007669"/>
    <property type="project" value="EnsemblMetazoa"/>
</dbReference>
<dbReference type="InParanoid" id="B3MWJ2"/>
<dbReference type="GO" id="GO:0071219">
    <property type="term" value="P:cellular response to molecule of bacterial origin"/>
    <property type="evidence" value="ECO:0007669"/>
    <property type="project" value="EnsemblMetazoa"/>
</dbReference>
<dbReference type="EMBL" id="CH902625">
    <property type="protein sequence ID" value="EDV34977.2"/>
    <property type="molecule type" value="Genomic_DNA"/>
</dbReference>
<dbReference type="InterPro" id="IPR001254">
    <property type="entry name" value="Trypsin_dom"/>
</dbReference>
<dbReference type="InterPro" id="IPR043504">
    <property type="entry name" value="Peptidase_S1_PA_chymotrypsin"/>
</dbReference>
<dbReference type="PROSITE" id="PS00135">
    <property type="entry name" value="TRYPSIN_SER"/>
    <property type="match status" value="1"/>
</dbReference>
<dbReference type="GO" id="GO:0004252">
    <property type="term" value="F:serine-type endopeptidase activity"/>
    <property type="evidence" value="ECO:0007669"/>
    <property type="project" value="EnsemblMetazoa"/>
</dbReference>
<keyword evidence="7" id="KW-0865">Zymogen</keyword>
<evidence type="ECO:0000256" key="2">
    <source>
        <dbReference type="ARBA" id="ARBA00022525"/>
    </source>
</evidence>
<dbReference type="InterPro" id="IPR033116">
    <property type="entry name" value="TRYPSIN_SER"/>
</dbReference>
<evidence type="ECO:0000256" key="11">
    <source>
        <dbReference type="SAM" id="MobiDB-lite"/>
    </source>
</evidence>
<dbReference type="GO" id="GO:0061760">
    <property type="term" value="P:antifungal innate immune response"/>
    <property type="evidence" value="ECO:0007669"/>
    <property type="project" value="EnsemblMetazoa"/>
</dbReference>
<evidence type="ECO:0000256" key="10">
    <source>
        <dbReference type="RuleBase" id="RU363034"/>
    </source>
</evidence>
<evidence type="ECO:0000256" key="9">
    <source>
        <dbReference type="ARBA" id="ARBA00024195"/>
    </source>
</evidence>
<dbReference type="PANTHER" id="PTHR24252:SF7">
    <property type="entry name" value="HYALIN"/>
    <property type="match status" value="1"/>
</dbReference>
<sequence>MLLEKYYLLYYSLLISCFSSQADKKLGDPCQVTDKLPGICRSSEECEPVIDPYIKSGVLTLNEVPSCGLTPWGEVFCCPAIPCCPSNGTSLRAPPPSTSTSTSRRPPISVRPSAISRVDVPTSERPSVTFCKRLRTKVRQNQLTIHIVGGVAVEPGIYPHMAAIAYTNFGNFDYRCGGSLISSRFVLTAAHCVNTEANTPAFVRLGSVNIENPDKNNRDISVKSVKIHPDYVGGKYNDIAVMELSQDVEETNNIRPACLHTDPRDPPLDSKLFVAGWGIINSTTRATSKVLLRADLEVVPLPQCNISFAAQPASIKALKLGIIDTLICAMAMHKDACLGDSGGPLIHEVNIEDGIYSILGVISSGFGCATSTPGLYQRVANYLDFIEGIVWPDNRV</sequence>
<evidence type="ECO:0000256" key="7">
    <source>
        <dbReference type="ARBA" id="ARBA00023145"/>
    </source>
</evidence>
<keyword evidence="5 10" id="KW-0378">Hydrolase</keyword>
<dbReference type="Pfam" id="PF00089">
    <property type="entry name" value="Trypsin"/>
    <property type="match status" value="1"/>
</dbReference>
<dbReference type="GO" id="GO:0005576">
    <property type="term" value="C:extracellular region"/>
    <property type="evidence" value="ECO:0007669"/>
    <property type="project" value="UniProtKB-SubCell"/>
</dbReference>
<comment type="subcellular location">
    <subcellularLocation>
        <location evidence="1">Secreted</location>
    </subcellularLocation>
</comment>
<evidence type="ECO:0000313" key="14">
    <source>
        <dbReference type="EMBL" id="EDV34977.2"/>
    </source>
</evidence>
<protein>
    <submittedName>
        <fullName evidence="14">Uncharacterized protein</fullName>
    </submittedName>
</protein>
<dbReference type="eggNOG" id="KOG3627">
    <property type="taxonomic scope" value="Eukaryota"/>
</dbReference>
<keyword evidence="15" id="KW-1185">Reference proteome</keyword>
<evidence type="ECO:0000259" key="12">
    <source>
        <dbReference type="PROSITE" id="PS50240"/>
    </source>
</evidence>
<keyword evidence="4" id="KW-0732">Signal</keyword>
<dbReference type="STRING" id="7217.B3MWJ2"/>
<feature type="compositionally biased region" description="Low complexity" evidence="11">
    <location>
        <begin position="98"/>
        <end position="117"/>
    </location>
</feature>
<dbReference type="PRINTS" id="PR00722">
    <property type="entry name" value="CHYMOTRYPSIN"/>
</dbReference>
<dbReference type="SMART" id="SM00680">
    <property type="entry name" value="CLIP"/>
    <property type="match status" value="1"/>
</dbReference>
<evidence type="ECO:0000313" key="15">
    <source>
        <dbReference type="Proteomes" id="UP000007801"/>
    </source>
</evidence>
<dbReference type="PROSITE" id="PS00134">
    <property type="entry name" value="TRYPSIN_HIS"/>
    <property type="match status" value="1"/>
</dbReference>
<reference evidence="14 15" key="1">
    <citation type="journal article" date="2007" name="Nature">
        <title>Evolution of genes and genomes on the Drosophila phylogeny.</title>
        <authorList>
            <consortium name="Drosophila 12 Genomes Consortium"/>
            <person name="Clark A.G."/>
            <person name="Eisen M.B."/>
            <person name="Smith D.R."/>
            <person name="Bergman C.M."/>
            <person name="Oliver B."/>
            <person name="Markow T.A."/>
            <person name="Kaufman T.C."/>
            <person name="Kellis M."/>
            <person name="Gelbart W."/>
            <person name="Iyer V.N."/>
            <person name="Pollard D.A."/>
            <person name="Sackton T.B."/>
            <person name="Larracuente A.M."/>
            <person name="Singh N.D."/>
            <person name="Abad J.P."/>
            <person name="Abt D.N."/>
            <person name="Adryan B."/>
            <person name="Aguade M."/>
            <person name="Akashi H."/>
            <person name="Anderson W.W."/>
            <person name="Aquadro C.F."/>
            <person name="Ardell D.H."/>
            <person name="Arguello R."/>
            <person name="Artieri C.G."/>
            <person name="Barbash D.A."/>
            <person name="Barker D."/>
            <person name="Barsanti P."/>
            <person name="Batterham P."/>
            <person name="Batzoglou S."/>
            <person name="Begun D."/>
            <person name="Bhutkar A."/>
            <person name="Blanco E."/>
            <person name="Bosak S.A."/>
            <person name="Bradley R.K."/>
            <person name="Brand A.D."/>
            <person name="Brent M.R."/>
            <person name="Brooks A.N."/>
            <person name="Brown R.H."/>
            <person name="Butlin R.K."/>
            <person name="Caggese C."/>
            <person name="Calvi B.R."/>
            <person name="Bernardo de Carvalho A."/>
            <person name="Caspi A."/>
            <person name="Castrezana S."/>
            <person name="Celniker S.E."/>
            <person name="Chang J.L."/>
            <person name="Chapple C."/>
            <person name="Chatterji S."/>
            <person name="Chinwalla A."/>
            <person name="Civetta A."/>
            <person name="Clifton S.W."/>
            <person name="Comeron J.M."/>
            <person name="Costello J.C."/>
            <person name="Coyne J.A."/>
            <person name="Daub J."/>
            <person name="David R.G."/>
            <person name="Delcher A.L."/>
            <person name="Delehaunty K."/>
            <person name="Do C.B."/>
            <person name="Ebling H."/>
            <person name="Edwards K."/>
            <person name="Eickbush T."/>
            <person name="Evans J.D."/>
            <person name="Filipski A."/>
            <person name="Findeiss S."/>
            <person name="Freyhult E."/>
            <person name="Fulton L."/>
            <person name="Fulton R."/>
            <person name="Garcia A.C."/>
            <person name="Gardiner A."/>
            <person name="Garfield D.A."/>
            <person name="Garvin B.E."/>
            <person name="Gibson G."/>
            <person name="Gilbert D."/>
            <person name="Gnerre S."/>
            <person name="Godfrey J."/>
            <person name="Good R."/>
            <person name="Gotea V."/>
            <person name="Gravely B."/>
            <person name="Greenberg A.J."/>
            <person name="Griffiths-Jones S."/>
            <person name="Gross S."/>
            <person name="Guigo R."/>
            <person name="Gustafson E.A."/>
            <person name="Haerty W."/>
            <person name="Hahn M.W."/>
            <person name="Halligan D.L."/>
            <person name="Halpern A.L."/>
            <person name="Halter G.M."/>
            <person name="Han M.V."/>
            <person name="Heger A."/>
            <person name="Hillier L."/>
            <person name="Hinrichs A.S."/>
            <person name="Holmes I."/>
            <person name="Hoskins R.A."/>
            <person name="Hubisz M.J."/>
            <person name="Hultmark D."/>
            <person name="Huntley M.A."/>
            <person name="Jaffe D.B."/>
            <person name="Jagadeeshan S."/>
            <person name="Jeck W.R."/>
            <person name="Johnson J."/>
            <person name="Jones C.D."/>
            <person name="Jordan W.C."/>
            <person name="Karpen G.H."/>
            <person name="Kataoka E."/>
            <person name="Keightley P.D."/>
            <person name="Kheradpour P."/>
            <person name="Kirkness E.F."/>
            <person name="Koerich L.B."/>
            <person name="Kristiansen K."/>
            <person name="Kudrna D."/>
            <person name="Kulathinal R.J."/>
            <person name="Kumar S."/>
            <person name="Kwok R."/>
            <person name="Lander E."/>
            <person name="Langley C.H."/>
            <person name="Lapoint R."/>
            <person name="Lazzaro B.P."/>
            <person name="Lee S.J."/>
            <person name="Levesque L."/>
            <person name="Li R."/>
            <person name="Lin C.F."/>
            <person name="Lin M.F."/>
            <person name="Lindblad-Toh K."/>
            <person name="Llopart A."/>
            <person name="Long M."/>
            <person name="Low L."/>
            <person name="Lozovsky E."/>
            <person name="Lu J."/>
            <person name="Luo M."/>
            <person name="Machado C.A."/>
            <person name="Makalowski W."/>
            <person name="Marzo M."/>
            <person name="Matsuda M."/>
            <person name="Matzkin L."/>
            <person name="McAllister B."/>
            <person name="McBride C.S."/>
            <person name="McKernan B."/>
            <person name="McKernan K."/>
            <person name="Mendez-Lago M."/>
            <person name="Minx P."/>
            <person name="Mollenhauer M.U."/>
            <person name="Montooth K."/>
            <person name="Mount S.M."/>
            <person name="Mu X."/>
            <person name="Myers E."/>
            <person name="Negre B."/>
            <person name="Newfeld S."/>
            <person name="Nielsen R."/>
            <person name="Noor M.A."/>
            <person name="O'Grady P."/>
            <person name="Pachter L."/>
            <person name="Papaceit M."/>
            <person name="Parisi M.J."/>
            <person name="Parisi M."/>
            <person name="Parts L."/>
            <person name="Pedersen J.S."/>
            <person name="Pesole G."/>
            <person name="Phillippy A.M."/>
            <person name="Ponting C.P."/>
            <person name="Pop M."/>
            <person name="Porcelli D."/>
            <person name="Powell J.R."/>
            <person name="Prohaska S."/>
            <person name="Pruitt K."/>
            <person name="Puig M."/>
            <person name="Quesneville H."/>
            <person name="Ram K.R."/>
            <person name="Rand D."/>
            <person name="Rasmussen M.D."/>
            <person name="Reed L.K."/>
            <person name="Reenan R."/>
            <person name="Reily A."/>
            <person name="Remington K.A."/>
            <person name="Rieger T.T."/>
            <person name="Ritchie M.G."/>
            <person name="Robin C."/>
            <person name="Rogers Y.H."/>
            <person name="Rohde C."/>
            <person name="Rozas J."/>
            <person name="Rubenfield M.J."/>
            <person name="Ruiz A."/>
            <person name="Russo S."/>
            <person name="Salzberg S.L."/>
            <person name="Sanchez-Gracia A."/>
            <person name="Saranga D.J."/>
            <person name="Sato H."/>
            <person name="Schaeffer S.W."/>
            <person name="Schatz M.C."/>
            <person name="Schlenke T."/>
            <person name="Schwartz R."/>
            <person name="Segarra C."/>
            <person name="Singh R.S."/>
            <person name="Sirot L."/>
            <person name="Sirota M."/>
            <person name="Sisneros N.B."/>
            <person name="Smith C.D."/>
            <person name="Smith T.F."/>
            <person name="Spieth J."/>
            <person name="Stage D.E."/>
            <person name="Stark A."/>
            <person name="Stephan W."/>
            <person name="Strausberg R.L."/>
            <person name="Strempel S."/>
            <person name="Sturgill D."/>
            <person name="Sutton G."/>
            <person name="Sutton G.G."/>
            <person name="Tao W."/>
            <person name="Teichmann S."/>
            <person name="Tobari Y.N."/>
            <person name="Tomimura Y."/>
            <person name="Tsolas J.M."/>
            <person name="Valente V.L."/>
            <person name="Venter E."/>
            <person name="Venter J.C."/>
            <person name="Vicario S."/>
            <person name="Vieira F.G."/>
            <person name="Vilella A.J."/>
            <person name="Villasante A."/>
            <person name="Walenz B."/>
            <person name="Wang J."/>
            <person name="Wasserman M."/>
            <person name="Watts T."/>
            <person name="Wilson D."/>
            <person name="Wilson R.K."/>
            <person name="Wing R.A."/>
            <person name="Wolfner M.F."/>
            <person name="Wong A."/>
            <person name="Wong G.K."/>
            <person name="Wu C.I."/>
            <person name="Wu G."/>
            <person name="Yamamoto D."/>
            <person name="Yang H.P."/>
            <person name="Yang S.P."/>
            <person name="Yorke J.A."/>
            <person name="Yoshida K."/>
            <person name="Zdobnov E."/>
            <person name="Zhang P."/>
            <person name="Zhang Y."/>
            <person name="Zimin A.V."/>
            <person name="Baldwin J."/>
            <person name="Abdouelleil A."/>
            <person name="Abdulkadir J."/>
            <person name="Abebe A."/>
            <person name="Abera B."/>
            <person name="Abreu J."/>
            <person name="Acer S.C."/>
            <person name="Aftuck L."/>
            <person name="Alexander A."/>
            <person name="An P."/>
            <person name="Anderson E."/>
            <person name="Anderson S."/>
            <person name="Arachi H."/>
            <person name="Azer M."/>
            <person name="Bachantsang P."/>
            <person name="Barry A."/>
            <person name="Bayul T."/>
            <person name="Berlin A."/>
            <person name="Bessette D."/>
            <person name="Bloom T."/>
            <person name="Blye J."/>
            <person name="Boguslavskiy L."/>
            <person name="Bonnet C."/>
            <person name="Boukhgalter B."/>
            <person name="Bourzgui I."/>
            <person name="Brown A."/>
            <person name="Cahill P."/>
            <person name="Channer S."/>
            <person name="Cheshatsang Y."/>
            <person name="Chuda L."/>
            <person name="Citroen M."/>
            <person name="Collymore A."/>
            <person name="Cooke P."/>
            <person name="Costello M."/>
            <person name="D'Aco K."/>
            <person name="Daza R."/>
            <person name="De Haan G."/>
            <person name="DeGray S."/>
            <person name="DeMaso C."/>
            <person name="Dhargay N."/>
            <person name="Dooley K."/>
            <person name="Dooley E."/>
            <person name="Doricent M."/>
            <person name="Dorje P."/>
            <person name="Dorjee K."/>
            <person name="Dupes A."/>
            <person name="Elong R."/>
            <person name="Falk J."/>
            <person name="Farina A."/>
            <person name="Faro S."/>
            <person name="Ferguson D."/>
            <person name="Fisher S."/>
            <person name="Foley C.D."/>
            <person name="Franke A."/>
            <person name="Friedrich D."/>
            <person name="Gadbois L."/>
            <person name="Gearin G."/>
            <person name="Gearin C.R."/>
            <person name="Giannoukos G."/>
            <person name="Goode T."/>
            <person name="Graham J."/>
            <person name="Grandbois E."/>
            <person name="Grewal S."/>
            <person name="Gyaltsen K."/>
            <person name="Hafez N."/>
            <person name="Hagos B."/>
            <person name="Hall J."/>
            <person name="Henson C."/>
            <person name="Hollinger A."/>
            <person name="Honan T."/>
            <person name="Huard M.D."/>
            <person name="Hughes L."/>
            <person name="Hurhula B."/>
            <person name="Husby M.E."/>
            <person name="Kamat A."/>
            <person name="Kanga B."/>
            <person name="Kashin S."/>
            <person name="Khazanovich D."/>
            <person name="Kisner P."/>
            <person name="Lance K."/>
            <person name="Lara M."/>
            <person name="Lee W."/>
            <person name="Lennon N."/>
            <person name="Letendre F."/>
            <person name="LeVine R."/>
            <person name="Lipovsky A."/>
            <person name="Liu X."/>
            <person name="Liu J."/>
            <person name="Liu S."/>
            <person name="Lokyitsang T."/>
            <person name="Lokyitsang Y."/>
            <person name="Lubonja R."/>
            <person name="Lui A."/>
            <person name="MacDonald P."/>
            <person name="Magnisalis V."/>
            <person name="Maru K."/>
            <person name="Matthews C."/>
            <person name="McCusker W."/>
            <person name="McDonough S."/>
            <person name="Mehta T."/>
            <person name="Meldrim J."/>
            <person name="Meneus L."/>
            <person name="Mihai O."/>
            <person name="Mihalev A."/>
            <person name="Mihova T."/>
            <person name="Mittelman R."/>
            <person name="Mlenga V."/>
            <person name="Montmayeur A."/>
            <person name="Mulrain L."/>
            <person name="Navidi A."/>
            <person name="Naylor J."/>
            <person name="Negash T."/>
            <person name="Nguyen T."/>
            <person name="Nguyen N."/>
            <person name="Nicol R."/>
            <person name="Norbu C."/>
            <person name="Norbu N."/>
            <person name="Novod N."/>
            <person name="O'Neill B."/>
            <person name="Osman S."/>
            <person name="Markiewicz E."/>
            <person name="Oyono O.L."/>
            <person name="Patti C."/>
            <person name="Phunkhang P."/>
            <person name="Pierre F."/>
            <person name="Priest M."/>
            <person name="Raghuraman S."/>
            <person name="Rege F."/>
            <person name="Reyes R."/>
            <person name="Rise C."/>
            <person name="Rogov P."/>
            <person name="Ross K."/>
            <person name="Ryan E."/>
            <person name="Settipalli S."/>
            <person name="Shea T."/>
            <person name="Sherpa N."/>
            <person name="Shi L."/>
            <person name="Shih D."/>
            <person name="Sparrow T."/>
            <person name="Spaulding J."/>
            <person name="Stalker J."/>
            <person name="Stange-Thomann N."/>
            <person name="Stavropoulos S."/>
            <person name="Stone C."/>
            <person name="Strader C."/>
            <person name="Tesfaye S."/>
            <person name="Thomson T."/>
            <person name="Thoulutsang Y."/>
            <person name="Thoulutsang D."/>
            <person name="Topham K."/>
            <person name="Topping I."/>
            <person name="Tsamla T."/>
            <person name="Vassiliev H."/>
            <person name="Vo A."/>
            <person name="Wangchuk T."/>
            <person name="Wangdi T."/>
            <person name="Weiand M."/>
            <person name="Wilkinson J."/>
            <person name="Wilson A."/>
            <person name="Yadav S."/>
            <person name="Young G."/>
            <person name="Yu Q."/>
            <person name="Zembek L."/>
            <person name="Zhong D."/>
            <person name="Zimmer A."/>
            <person name="Zwirko Z."/>
            <person name="Jaffe D.B."/>
            <person name="Alvarez P."/>
            <person name="Brockman W."/>
            <person name="Butler J."/>
            <person name="Chin C."/>
            <person name="Gnerre S."/>
            <person name="Grabherr M."/>
            <person name="Kleber M."/>
            <person name="Mauceli E."/>
            <person name="MacCallum I."/>
        </authorList>
    </citation>
    <scope>NUCLEOTIDE SEQUENCE [LARGE SCALE GENOMIC DNA]</scope>
    <source>
        <strain evidence="15">Tucson 14024-0371.13</strain>
    </source>
</reference>
<evidence type="ECO:0000256" key="8">
    <source>
        <dbReference type="ARBA" id="ARBA00023157"/>
    </source>
</evidence>
<dbReference type="GO" id="GO:0002804">
    <property type="term" value="P:positive regulation of antifungal peptide production"/>
    <property type="evidence" value="ECO:0007669"/>
    <property type="project" value="EnsemblMetazoa"/>
</dbReference>
<comment type="similarity">
    <text evidence="9">Belongs to the peptidase S1 family. CLIP subfamily.</text>
</comment>
<feature type="region of interest" description="Disordered" evidence="11">
    <location>
        <begin position="90"/>
        <end position="121"/>
    </location>
</feature>
<keyword evidence="6 10" id="KW-0720">Serine protease</keyword>
<proteinExistence type="inferred from homology"/>
<dbReference type="Proteomes" id="UP000007801">
    <property type="component" value="Unassembled WGS sequence"/>
</dbReference>
<dbReference type="GO" id="GO:0006963">
    <property type="term" value="P:positive regulation of antibacterial peptide biosynthetic process"/>
    <property type="evidence" value="ECO:0007669"/>
    <property type="project" value="EnsemblMetazoa"/>
</dbReference>
<dbReference type="Gene3D" id="2.40.10.10">
    <property type="entry name" value="Trypsin-like serine proteases"/>
    <property type="match status" value="1"/>
</dbReference>
<dbReference type="InterPro" id="IPR009003">
    <property type="entry name" value="Peptidase_S1_PA"/>
</dbReference>
<dbReference type="GO" id="GO:0035008">
    <property type="term" value="P:positive regulation of melanization defense response"/>
    <property type="evidence" value="ECO:0007669"/>
    <property type="project" value="EnsemblMetazoa"/>
</dbReference>
<gene>
    <name evidence="14" type="primary">Dana\GF22502</name>
    <name evidence="14" type="synonym">dana_GLEANR_6466</name>
    <name evidence="14" type="ORF">GF22502</name>
</gene>
<dbReference type="PROSITE" id="PS50240">
    <property type="entry name" value="TRYPSIN_DOM"/>
    <property type="match status" value="1"/>
</dbReference>
<dbReference type="GO" id="GO:0006508">
    <property type="term" value="P:proteolysis"/>
    <property type="evidence" value="ECO:0007669"/>
    <property type="project" value="UniProtKB-KW"/>
</dbReference>
<dbReference type="SMART" id="SM00020">
    <property type="entry name" value="Tryp_SPc"/>
    <property type="match status" value="1"/>
</dbReference>
<evidence type="ECO:0000256" key="6">
    <source>
        <dbReference type="ARBA" id="ARBA00022825"/>
    </source>
</evidence>
<dbReference type="PROSITE" id="PS51888">
    <property type="entry name" value="CLIP"/>
    <property type="match status" value="1"/>
</dbReference>
<dbReference type="GeneID" id="6505163"/>
<dbReference type="PROSITE" id="PS51257">
    <property type="entry name" value="PROKAR_LIPOPROTEIN"/>
    <property type="match status" value="1"/>
</dbReference>
<dbReference type="AlphaFoldDB" id="B3MWJ2"/>
<evidence type="ECO:0000259" key="13">
    <source>
        <dbReference type="PROSITE" id="PS51888"/>
    </source>
</evidence>
<feature type="domain" description="Clip" evidence="13">
    <location>
        <begin position="29"/>
        <end position="78"/>
    </location>
</feature>
<dbReference type="OrthoDB" id="6357057at2759"/>
<dbReference type="FunCoup" id="B3MWJ2">
    <property type="interactions" value="80"/>
</dbReference>
<keyword evidence="8" id="KW-1015">Disulfide bond</keyword>
<dbReference type="SUPFAM" id="SSF50494">
    <property type="entry name" value="Trypsin-like serine proteases"/>
    <property type="match status" value="1"/>
</dbReference>
<dbReference type="KEGG" id="dan:6505163"/>
<keyword evidence="3 10" id="KW-0645">Protease</keyword>
<dbReference type="InterPro" id="IPR018114">
    <property type="entry name" value="TRYPSIN_HIS"/>
</dbReference>
<dbReference type="PANTHER" id="PTHR24252">
    <property type="entry name" value="ACROSIN-RELATED"/>
    <property type="match status" value="1"/>
</dbReference>
<dbReference type="MEROPS" id="S01.421"/>
<name>B3MWJ2_DROAN</name>